<proteinExistence type="predicted"/>
<feature type="compositionally biased region" description="Low complexity" evidence="1">
    <location>
        <begin position="162"/>
        <end position="198"/>
    </location>
</feature>
<dbReference type="Proteomes" id="UP001596067">
    <property type="component" value="Unassembled WGS sequence"/>
</dbReference>
<evidence type="ECO:0000313" key="3">
    <source>
        <dbReference type="EMBL" id="MFC5886910.1"/>
    </source>
</evidence>
<keyword evidence="4" id="KW-1185">Reference proteome</keyword>
<sequence length="198" mass="19863">MTTAQPPSPADRHDPARPGSHHRAVDGPSTRPPAFPLHWERREPPLPAAAVLALGDAVPALAAAARERLRAGARLGVLLDDDPGLPAADHALLVLGAEADLPWADGARYLGRDAGLLVPTTARPGPAAALWRRALGAVEGQLCALVPGRALVADPPPPLTSPDALDAPAGPGASAADPAAADAPAAAASTAAPRSVRP</sequence>
<comment type="caution">
    <text evidence="3">The sequence shown here is derived from an EMBL/GenBank/DDBJ whole genome shotgun (WGS) entry which is preliminary data.</text>
</comment>
<name>A0ABW1EZ01_9ACTN</name>
<reference evidence="4" key="1">
    <citation type="journal article" date="2019" name="Int. J. Syst. Evol. Microbiol.">
        <title>The Global Catalogue of Microorganisms (GCM) 10K type strain sequencing project: providing services to taxonomists for standard genome sequencing and annotation.</title>
        <authorList>
            <consortium name="The Broad Institute Genomics Platform"/>
            <consortium name="The Broad Institute Genome Sequencing Center for Infectious Disease"/>
            <person name="Wu L."/>
            <person name="Ma J."/>
        </authorList>
    </citation>
    <scope>NUCLEOTIDE SEQUENCE [LARGE SCALE GENOMIC DNA]</scope>
    <source>
        <strain evidence="4">CGMCC 4.1469</strain>
    </source>
</reference>
<dbReference type="InterPro" id="IPR045548">
    <property type="entry name" value="bpX5"/>
</dbReference>
<dbReference type="EMBL" id="JBHSOD010000021">
    <property type="protein sequence ID" value="MFC5886910.1"/>
    <property type="molecule type" value="Genomic_DNA"/>
</dbReference>
<dbReference type="RefSeq" id="WP_313767449.1">
    <property type="nucleotide sequence ID" value="NZ_BAAAVH010000027.1"/>
</dbReference>
<feature type="domain" description="MoxR-vWA-beta-propeller ternary system" evidence="2">
    <location>
        <begin position="37"/>
        <end position="141"/>
    </location>
</feature>
<organism evidence="3 4">
    <name type="scientific">Kitasatospora aburaviensis</name>
    <dbReference type="NCBI Taxonomy" id="67265"/>
    <lineage>
        <taxon>Bacteria</taxon>
        <taxon>Bacillati</taxon>
        <taxon>Actinomycetota</taxon>
        <taxon>Actinomycetes</taxon>
        <taxon>Kitasatosporales</taxon>
        <taxon>Streptomycetaceae</taxon>
        <taxon>Kitasatospora</taxon>
    </lineage>
</organism>
<evidence type="ECO:0000313" key="4">
    <source>
        <dbReference type="Proteomes" id="UP001596067"/>
    </source>
</evidence>
<evidence type="ECO:0000256" key="1">
    <source>
        <dbReference type="SAM" id="MobiDB-lite"/>
    </source>
</evidence>
<feature type="region of interest" description="Disordered" evidence="1">
    <location>
        <begin position="154"/>
        <end position="198"/>
    </location>
</feature>
<protein>
    <recommendedName>
        <fullName evidence="2">MoxR-vWA-beta-propeller ternary system domain-containing protein</fullName>
    </recommendedName>
</protein>
<evidence type="ECO:0000259" key="2">
    <source>
        <dbReference type="Pfam" id="PF19921"/>
    </source>
</evidence>
<feature type="region of interest" description="Disordered" evidence="1">
    <location>
        <begin position="1"/>
        <end position="40"/>
    </location>
</feature>
<gene>
    <name evidence="3" type="ORF">ACFP0N_18235</name>
</gene>
<dbReference type="Pfam" id="PF19921">
    <property type="entry name" value="bpX5"/>
    <property type="match status" value="1"/>
</dbReference>
<accession>A0ABW1EZ01</accession>